<dbReference type="EMBL" id="BARS01025071">
    <property type="protein sequence ID" value="GAG00517.1"/>
    <property type="molecule type" value="Genomic_DNA"/>
</dbReference>
<accession>X0UMK0</accession>
<sequence length="268" mass="28555">VDIVELRLDLMGSVDLERICRAKDRPIIVTNRPVRQGGRCRGPEGPRLATLRRAAELGADYVDVELDAVAELGSLPGGCGRIVSHHDFEGTPDDLRAVFRGILDTGPDVAKIAVKANDVAEVPRVLELIGLHAADAPVIALSMGEEGVASRILAPKFGAFLTYASLAEGTGSAPGQVPYERMLSMYRLPRMGRSTAVYGVVANPVAHSMSPAIHNAAFEATGLDAVYLPFKVNDCGTFLAGFEPLDLKGLSVTIPHKETMLGLMDEVD</sequence>
<dbReference type="InterPro" id="IPR046346">
    <property type="entry name" value="Aminoacid_DH-like_N_sf"/>
</dbReference>
<dbReference type="SUPFAM" id="SSF51569">
    <property type="entry name" value="Aldolase"/>
    <property type="match status" value="1"/>
</dbReference>
<dbReference type="Pfam" id="PF01487">
    <property type="entry name" value="DHquinase_I"/>
    <property type="match status" value="1"/>
</dbReference>
<dbReference type="InterPro" id="IPR013708">
    <property type="entry name" value="Shikimate_DH-bd_N"/>
</dbReference>
<dbReference type="GO" id="GO:0004764">
    <property type="term" value="F:shikimate 3-dehydrogenase (NADP+) activity"/>
    <property type="evidence" value="ECO:0007669"/>
    <property type="project" value="InterPro"/>
</dbReference>
<dbReference type="GO" id="GO:0003855">
    <property type="term" value="F:3-dehydroquinate dehydratase activity"/>
    <property type="evidence" value="ECO:0007669"/>
    <property type="project" value="InterPro"/>
</dbReference>
<reference evidence="2" key="1">
    <citation type="journal article" date="2014" name="Front. Microbiol.">
        <title>High frequency of phylogenetically diverse reductive dehalogenase-homologous genes in deep subseafloor sedimentary metagenomes.</title>
        <authorList>
            <person name="Kawai M."/>
            <person name="Futagami T."/>
            <person name="Toyoda A."/>
            <person name="Takaki Y."/>
            <person name="Nishi S."/>
            <person name="Hori S."/>
            <person name="Arai W."/>
            <person name="Tsubouchi T."/>
            <person name="Morono Y."/>
            <person name="Uchiyama I."/>
            <person name="Ito T."/>
            <person name="Fujiyama A."/>
            <person name="Inagaki F."/>
            <person name="Takami H."/>
        </authorList>
    </citation>
    <scope>NUCLEOTIDE SEQUENCE</scope>
    <source>
        <strain evidence="2">Expedition CK06-06</strain>
    </source>
</reference>
<dbReference type="AlphaFoldDB" id="X0UMK0"/>
<comment type="caution">
    <text evidence="2">The sequence shown here is derived from an EMBL/GenBank/DDBJ whole genome shotgun (WGS) entry which is preliminary data.</text>
</comment>
<dbReference type="CDD" id="cd00502">
    <property type="entry name" value="DHQase_I"/>
    <property type="match status" value="1"/>
</dbReference>
<dbReference type="GO" id="GO:0019632">
    <property type="term" value="P:shikimate metabolic process"/>
    <property type="evidence" value="ECO:0007669"/>
    <property type="project" value="TreeGrafter"/>
</dbReference>
<dbReference type="InterPro" id="IPR001381">
    <property type="entry name" value="DHquinase_I"/>
</dbReference>
<dbReference type="Gene3D" id="3.40.50.10860">
    <property type="entry name" value="Leucine Dehydrogenase, chain A, domain 1"/>
    <property type="match status" value="1"/>
</dbReference>
<gene>
    <name evidence="2" type="ORF">S01H1_39683</name>
</gene>
<name>X0UMK0_9ZZZZ</name>
<feature type="non-terminal residue" evidence="2">
    <location>
        <position position="268"/>
    </location>
</feature>
<protein>
    <recommendedName>
        <fullName evidence="1">Shikimate dehydrogenase substrate binding N-terminal domain-containing protein</fullName>
    </recommendedName>
</protein>
<evidence type="ECO:0000259" key="1">
    <source>
        <dbReference type="Pfam" id="PF08501"/>
    </source>
</evidence>
<proteinExistence type="inferred from homology"/>
<dbReference type="Gene3D" id="3.20.20.70">
    <property type="entry name" value="Aldolase class I"/>
    <property type="match status" value="1"/>
</dbReference>
<dbReference type="PANTHER" id="PTHR21089:SF1">
    <property type="entry name" value="BIFUNCTIONAL 3-DEHYDROQUINATE DEHYDRATASE_SHIKIMATE DEHYDROGENASE, CHLOROPLASTIC"/>
    <property type="match status" value="1"/>
</dbReference>
<dbReference type="GO" id="GO:0009423">
    <property type="term" value="P:chorismate biosynthetic process"/>
    <property type="evidence" value="ECO:0007669"/>
    <property type="project" value="TreeGrafter"/>
</dbReference>
<dbReference type="Pfam" id="PF08501">
    <property type="entry name" value="Shikimate_dh_N"/>
    <property type="match status" value="1"/>
</dbReference>
<dbReference type="InterPro" id="IPR022893">
    <property type="entry name" value="Shikimate_DH_fam"/>
</dbReference>
<dbReference type="InterPro" id="IPR013785">
    <property type="entry name" value="Aldolase_TIM"/>
</dbReference>
<organism evidence="2">
    <name type="scientific">marine sediment metagenome</name>
    <dbReference type="NCBI Taxonomy" id="412755"/>
    <lineage>
        <taxon>unclassified sequences</taxon>
        <taxon>metagenomes</taxon>
        <taxon>ecological metagenomes</taxon>
    </lineage>
</organism>
<dbReference type="SUPFAM" id="SSF53223">
    <property type="entry name" value="Aminoacid dehydrogenase-like, N-terminal domain"/>
    <property type="match status" value="1"/>
</dbReference>
<feature type="non-terminal residue" evidence="2">
    <location>
        <position position="1"/>
    </location>
</feature>
<evidence type="ECO:0000313" key="2">
    <source>
        <dbReference type="EMBL" id="GAG00517.1"/>
    </source>
</evidence>
<feature type="domain" description="Shikimate dehydrogenase substrate binding N-terminal" evidence="1">
    <location>
        <begin position="200"/>
        <end position="268"/>
    </location>
</feature>
<dbReference type="HAMAP" id="MF_00214">
    <property type="entry name" value="AroD"/>
    <property type="match status" value="1"/>
</dbReference>
<dbReference type="PANTHER" id="PTHR21089">
    <property type="entry name" value="SHIKIMATE DEHYDROGENASE"/>
    <property type="match status" value="1"/>
</dbReference>